<dbReference type="EMBL" id="REGN01004261">
    <property type="protein sequence ID" value="RNA18331.1"/>
    <property type="molecule type" value="Genomic_DNA"/>
</dbReference>
<keyword evidence="1" id="KW-1133">Transmembrane helix</keyword>
<organism evidence="2 3">
    <name type="scientific">Brachionus plicatilis</name>
    <name type="common">Marine rotifer</name>
    <name type="synonym">Brachionus muelleri</name>
    <dbReference type="NCBI Taxonomy" id="10195"/>
    <lineage>
        <taxon>Eukaryota</taxon>
        <taxon>Metazoa</taxon>
        <taxon>Spiralia</taxon>
        <taxon>Gnathifera</taxon>
        <taxon>Rotifera</taxon>
        <taxon>Eurotatoria</taxon>
        <taxon>Monogononta</taxon>
        <taxon>Pseudotrocha</taxon>
        <taxon>Ploima</taxon>
        <taxon>Brachionidae</taxon>
        <taxon>Brachionus</taxon>
    </lineage>
</organism>
<evidence type="ECO:0000313" key="2">
    <source>
        <dbReference type="EMBL" id="RNA18331.1"/>
    </source>
</evidence>
<keyword evidence="1" id="KW-0812">Transmembrane</keyword>
<keyword evidence="1" id="KW-0472">Membrane</keyword>
<protein>
    <submittedName>
        <fullName evidence="2">Uncharacterized protein</fullName>
    </submittedName>
</protein>
<dbReference type="AlphaFoldDB" id="A0A3M7R4N0"/>
<sequence>MGEKFYQMFLFEGSLKNRLFHLRLNFLILINISINFIQKFIINFGKIVKLIPSIFISGS</sequence>
<gene>
    <name evidence="2" type="ORF">BpHYR1_028543</name>
</gene>
<feature type="transmembrane region" description="Helical" evidence="1">
    <location>
        <begin position="20"/>
        <end position="37"/>
    </location>
</feature>
<name>A0A3M7R4N0_BRAPC</name>
<proteinExistence type="predicted"/>
<keyword evidence="3" id="KW-1185">Reference proteome</keyword>
<dbReference type="Proteomes" id="UP000276133">
    <property type="component" value="Unassembled WGS sequence"/>
</dbReference>
<evidence type="ECO:0000256" key="1">
    <source>
        <dbReference type="SAM" id="Phobius"/>
    </source>
</evidence>
<evidence type="ECO:0000313" key="3">
    <source>
        <dbReference type="Proteomes" id="UP000276133"/>
    </source>
</evidence>
<reference evidence="2 3" key="1">
    <citation type="journal article" date="2018" name="Sci. Rep.">
        <title>Genomic signatures of local adaptation to the degree of environmental predictability in rotifers.</title>
        <authorList>
            <person name="Franch-Gras L."/>
            <person name="Hahn C."/>
            <person name="Garcia-Roger E.M."/>
            <person name="Carmona M.J."/>
            <person name="Serra M."/>
            <person name="Gomez A."/>
        </authorList>
    </citation>
    <scope>NUCLEOTIDE SEQUENCE [LARGE SCALE GENOMIC DNA]</scope>
    <source>
        <strain evidence="2">HYR1</strain>
    </source>
</reference>
<accession>A0A3M7R4N0</accession>
<comment type="caution">
    <text evidence="2">The sequence shown here is derived from an EMBL/GenBank/DDBJ whole genome shotgun (WGS) entry which is preliminary data.</text>
</comment>